<proteinExistence type="predicted"/>
<dbReference type="EMBL" id="CR555306">
    <property type="protein sequence ID" value="CAI07925.1"/>
    <property type="molecule type" value="Genomic_DNA"/>
</dbReference>
<dbReference type="HOGENOM" id="CLU_2840165_0_0_4"/>
<name>Q5P438_AROAE</name>
<evidence type="ECO:0000313" key="2">
    <source>
        <dbReference type="Proteomes" id="UP000006552"/>
    </source>
</evidence>
<dbReference type="Proteomes" id="UP000006552">
    <property type="component" value="Chromosome"/>
</dbReference>
<dbReference type="KEGG" id="eba:ebA3197"/>
<dbReference type="STRING" id="76114.ebA3197"/>
<sequence>MSVHCGRARATALNLRPAAGLEQRAQRMDPGGPHVELQAHGRIASPARKKDTRIAIWRRKQLIGA</sequence>
<reference evidence="1 2" key="1">
    <citation type="journal article" date="2005" name="Arch. Microbiol.">
        <title>The genome sequence of an anaerobic aromatic-degrading denitrifying bacterium, strain EbN1.</title>
        <authorList>
            <person name="Rabus R."/>
            <person name="Kube M."/>
            <person name="Heider J."/>
            <person name="Beck A."/>
            <person name="Heitmann K."/>
            <person name="Widdel F."/>
            <person name="Reinhardt R."/>
        </authorList>
    </citation>
    <scope>NUCLEOTIDE SEQUENCE [LARGE SCALE GENOMIC DNA]</scope>
    <source>
        <strain evidence="1 2">EbN1</strain>
    </source>
</reference>
<accession>Q5P438</accession>
<protein>
    <submittedName>
        <fullName evidence="1">Uncharacterized protein</fullName>
    </submittedName>
</protein>
<organism evidence="1 2">
    <name type="scientific">Aromatoleum aromaticum (strain DSM 19018 / LMG 30748 / EbN1)</name>
    <name type="common">Azoarcus sp. (strain EbN1)</name>
    <dbReference type="NCBI Taxonomy" id="76114"/>
    <lineage>
        <taxon>Bacteria</taxon>
        <taxon>Pseudomonadati</taxon>
        <taxon>Pseudomonadota</taxon>
        <taxon>Betaproteobacteria</taxon>
        <taxon>Rhodocyclales</taxon>
        <taxon>Rhodocyclaceae</taxon>
        <taxon>Aromatoleum</taxon>
    </lineage>
</organism>
<dbReference type="AlphaFoldDB" id="Q5P438"/>
<evidence type="ECO:0000313" key="1">
    <source>
        <dbReference type="EMBL" id="CAI07925.1"/>
    </source>
</evidence>
<gene>
    <name evidence="1" type="ORF">ebA3197</name>
</gene>
<keyword evidence="2" id="KW-1185">Reference proteome</keyword>